<dbReference type="EC" id="2.7.1.170" evidence="1"/>
<comment type="pathway">
    <text evidence="1">Cell wall biogenesis; peptidoglycan recycling.</text>
</comment>
<dbReference type="SUPFAM" id="SSF53067">
    <property type="entry name" value="Actin-like ATPase domain"/>
    <property type="match status" value="1"/>
</dbReference>
<dbReference type="EMBL" id="JOUE01000006">
    <property type="protein sequence ID" value="KFJ42207.1"/>
    <property type="molecule type" value="Genomic_DNA"/>
</dbReference>
<comment type="function">
    <text evidence="1">Catalyzes the specific phosphorylation of 1,6-anhydro-N-acetylmuramic acid (anhMurNAc) with the simultaneous cleavage of the 1,6-anhydro ring, generating MurNAc-6-P. Is required for the utilization of anhMurNAc either imported from the medium or derived from its own cell wall murein, and thus plays a role in cell wall recycling.</text>
</comment>
<comment type="similarity">
    <text evidence="1">Belongs to the anhydro-N-acetylmuramic acid kinase family.</text>
</comment>
<dbReference type="PANTHER" id="PTHR30605:SF0">
    <property type="entry name" value="ANHYDRO-N-ACETYLMURAMIC ACID KINASE"/>
    <property type="match status" value="1"/>
</dbReference>
<dbReference type="NCBIfam" id="NF007148">
    <property type="entry name" value="PRK09585.3-2"/>
    <property type="match status" value="1"/>
</dbReference>
<dbReference type="RefSeq" id="WP_035736498.1">
    <property type="nucleotide sequence ID" value="NZ_JACTRV010000007.1"/>
</dbReference>
<keyword evidence="1" id="KW-0418">Kinase</keyword>
<accession>A0AAW3DAH0</accession>
<dbReference type="HAMAP" id="MF_01270">
    <property type="entry name" value="AnhMurNAc_kinase"/>
    <property type="match status" value="1"/>
</dbReference>
<dbReference type="CDD" id="cd24050">
    <property type="entry name" value="ASKHA_NBD_ANMK"/>
    <property type="match status" value="1"/>
</dbReference>
<sequence length="387" mass="42836">MDKYKYCIGIMSGTSLDGIDVALCKIKGHGLDTDIKLVSFRTYSYSEDLLNDIKQSLDLTRSNAQLLCSLNFKLGIEYANAVKKLVAINNLKLEDIAFIASHGQTIYHQAKNEDGFIKSSLQLGDAATIAYECRTTVVSNFRAGDIAAGGDGAPLVPYVDYILYSDKNKSRALHNIGGIANTTIIPENANINDIYAFDTGPGNMMINRAMEVLFNRDYDKDGQIAASGIVIVDMLQELLQNPYLAQKPPKSTGRELFGIEYTDYILDKYKQSNPKDIVHTLTIFTAESIIKAYRDFVFEKVKLDQIIFTGGGAYNKFLIETIKKIVKTEVLTFEDIGHNSDAKEAIAFAVLGNETLNHSYNNLPSATGAKDRVILGQVNFFSQKIVK</sequence>
<dbReference type="AlphaFoldDB" id="A0AAW3DAH0"/>
<comment type="catalytic activity">
    <reaction evidence="1">
        <text>1,6-anhydro-N-acetyl-beta-muramate + ATP + H2O = N-acetyl-D-muramate 6-phosphate + ADP + H(+)</text>
        <dbReference type="Rhea" id="RHEA:24952"/>
        <dbReference type="ChEBI" id="CHEBI:15377"/>
        <dbReference type="ChEBI" id="CHEBI:15378"/>
        <dbReference type="ChEBI" id="CHEBI:30616"/>
        <dbReference type="ChEBI" id="CHEBI:58690"/>
        <dbReference type="ChEBI" id="CHEBI:58722"/>
        <dbReference type="ChEBI" id="CHEBI:456216"/>
        <dbReference type="EC" id="2.7.1.170"/>
    </reaction>
</comment>
<feature type="binding site" evidence="1">
    <location>
        <begin position="13"/>
        <end position="20"/>
    </location>
    <ligand>
        <name>ATP</name>
        <dbReference type="ChEBI" id="CHEBI:30616"/>
    </ligand>
</feature>
<organism evidence="2 3">
    <name type="scientific">Francisella philomiragia</name>
    <dbReference type="NCBI Taxonomy" id="28110"/>
    <lineage>
        <taxon>Bacteria</taxon>
        <taxon>Pseudomonadati</taxon>
        <taxon>Pseudomonadota</taxon>
        <taxon>Gammaproteobacteria</taxon>
        <taxon>Thiotrichales</taxon>
        <taxon>Francisellaceae</taxon>
        <taxon>Francisella</taxon>
    </lineage>
</organism>
<dbReference type="GO" id="GO:0006040">
    <property type="term" value="P:amino sugar metabolic process"/>
    <property type="evidence" value="ECO:0007669"/>
    <property type="project" value="InterPro"/>
</dbReference>
<dbReference type="GO" id="GO:0016773">
    <property type="term" value="F:phosphotransferase activity, alcohol group as acceptor"/>
    <property type="evidence" value="ECO:0007669"/>
    <property type="project" value="UniProtKB-UniRule"/>
</dbReference>
<dbReference type="GO" id="GO:0016301">
    <property type="term" value="F:kinase activity"/>
    <property type="evidence" value="ECO:0007669"/>
    <property type="project" value="UniProtKB-KW"/>
</dbReference>
<comment type="caution">
    <text evidence="2">The sequence shown here is derived from an EMBL/GenBank/DDBJ whole genome shotgun (WGS) entry which is preliminary data.</text>
</comment>
<proteinExistence type="inferred from homology"/>
<dbReference type="InterPro" id="IPR005338">
    <property type="entry name" value="Anhydro_N_Ac-Mur_kinase"/>
</dbReference>
<reference evidence="2 3" key="1">
    <citation type="submission" date="2014-04" db="EMBL/GenBank/DDBJ databases">
        <authorList>
            <person name="Bishop-Lilly K.A."/>
            <person name="Broomall S.M."/>
            <person name="Chain P.S."/>
            <person name="Chertkov O."/>
            <person name="Coyne S.R."/>
            <person name="Daligault H.E."/>
            <person name="Davenport K.W."/>
            <person name="Erkkila T."/>
            <person name="Frey K.G."/>
            <person name="Gibbons H.S."/>
            <person name="Gu W."/>
            <person name="Jaissle J."/>
            <person name="Johnson S.L."/>
            <person name="Koroleva G.I."/>
            <person name="Ladner J.T."/>
            <person name="Lo C.-C."/>
            <person name="Minogue T.D."/>
            <person name="Munk C."/>
            <person name="Palacios G.F."/>
            <person name="Redden C.L."/>
            <person name="Rosenzweig C.N."/>
            <person name="Scholz M.B."/>
            <person name="Teshima H."/>
            <person name="Xu Y."/>
        </authorList>
    </citation>
    <scope>NUCLEOTIDE SEQUENCE [LARGE SCALE GENOMIC DNA]</scope>
    <source>
        <strain evidence="2 3">FAJ</strain>
    </source>
</reference>
<gene>
    <name evidence="1" type="primary">anmK</name>
    <name evidence="2" type="ORF">DR78_319</name>
</gene>
<dbReference type="NCBIfam" id="NF007142">
    <property type="entry name" value="PRK09585.2-1"/>
    <property type="match status" value="1"/>
</dbReference>
<comment type="pathway">
    <text evidence="1">Amino-sugar metabolism; 1,6-anhydro-N-acetylmuramate degradation.</text>
</comment>
<dbReference type="Proteomes" id="UP000029117">
    <property type="component" value="Unassembled WGS sequence"/>
</dbReference>
<dbReference type="Gene3D" id="3.30.420.40">
    <property type="match status" value="2"/>
</dbReference>
<keyword evidence="1" id="KW-0547">Nucleotide-binding</keyword>
<evidence type="ECO:0000313" key="2">
    <source>
        <dbReference type="EMBL" id="KFJ42207.1"/>
    </source>
</evidence>
<dbReference type="InterPro" id="IPR043129">
    <property type="entry name" value="ATPase_NBD"/>
</dbReference>
<protein>
    <recommendedName>
        <fullName evidence="1">Anhydro-N-acetylmuramic acid kinase</fullName>
        <ecNumber evidence="1">2.7.1.170</ecNumber>
    </recommendedName>
    <alternativeName>
        <fullName evidence="1">AnhMurNAc kinase</fullName>
    </alternativeName>
</protein>
<evidence type="ECO:0000256" key="1">
    <source>
        <dbReference type="HAMAP-Rule" id="MF_01270"/>
    </source>
</evidence>
<dbReference type="GO" id="GO:0005524">
    <property type="term" value="F:ATP binding"/>
    <property type="evidence" value="ECO:0007669"/>
    <property type="project" value="UniProtKB-UniRule"/>
</dbReference>
<dbReference type="GO" id="GO:0097175">
    <property type="term" value="P:1,6-anhydro-N-acetyl-beta-muramic acid catabolic process"/>
    <property type="evidence" value="ECO:0007669"/>
    <property type="project" value="UniProtKB-UniRule"/>
</dbReference>
<dbReference type="Pfam" id="PF03702">
    <property type="entry name" value="AnmK"/>
    <property type="match status" value="1"/>
</dbReference>
<dbReference type="GO" id="GO:0009254">
    <property type="term" value="P:peptidoglycan turnover"/>
    <property type="evidence" value="ECO:0007669"/>
    <property type="project" value="UniProtKB-UniRule"/>
</dbReference>
<name>A0AAW3DAH0_9GAMM</name>
<keyword evidence="1" id="KW-0808">Transferase</keyword>
<dbReference type="PANTHER" id="PTHR30605">
    <property type="entry name" value="ANHYDRO-N-ACETYLMURAMIC ACID KINASE"/>
    <property type="match status" value="1"/>
</dbReference>
<evidence type="ECO:0000313" key="3">
    <source>
        <dbReference type="Proteomes" id="UP000029117"/>
    </source>
</evidence>
<keyword evidence="1" id="KW-0067">ATP-binding</keyword>
<keyword evidence="1" id="KW-0119">Carbohydrate metabolism</keyword>